<feature type="region of interest" description="Disordered" evidence="1">
    <location>
        <begin position="15"/>
        <end position="53"/>
    </location>
</feature>
<accession>A0A1S8AA74</accession>
<dbReference type="EMBL" id="DF977503">
    <property type="protein sequence ID" value="GAW26949.1"/>
    <property type="molecule type" value="Genomic_DNA"/>
</dbReference>
<proteinExistence type="predicted"/>
<evidence type="ECO:0000313" key="3">
    <source>
        <dbReference type="Proteomes" id="UP000054516"/>
    </source>
</evidence>
<dbReference type="Proteomes" id="UP000054516">
    <property type="component" value="Unassembled WGS sequence"/>
</dbReference>
<evidence type="ECO:0000313" key="2">
    <source>
        <dbReference type="EMBL" id="GAW26949.1"/>
    </source>
</evidence>
<keyword evidence="3" id="KW-1185">Reference proteome</keyword>
<protein>
    <submittedName>
        <fullName evidence="2">Uncharacterized protein</fullName>
    </submittedName>
</protein>
<feature type="compositionally biased region" description="Polar residues" evidence="1">
    <location>
        <begin position="26"/>
        <end position="35"/>
    </location>
</feature>
<reference evidence="2" key="1">
    <citation type="submission" date="2016-03" db="EMBL/GenBank/DDBJ databases">
        <title>Draft genome sequence of Rosellinia necatrix.</title>
        <authorList>
            <person name="Kanematsu S."/>
        </authorList>
    </citation>
    <scope>NUCLEOTIDE SEQUENCE [LARGE SCALE GENOMIC DNA]</scope>
    <source>
        <strain evidence="2">W97</strain>
    </source>
</reference>
<sequence length="159" mass="17094">MDNIVRNVRAYLSSRGRREPSRESAITITNENGISPASPRTPPDCPHHGASASAGDRYLVTTDDIAGILDIVIAGVRHIRDDSVQSDYRSLSLPNSTSGKPTLHTQNITPAVPAVADTATTICSPRPCFSLADDLEISQHAGLMPKTTYISRQSITEIN</sequence>
<dbReference type="OrthoDB" id="4837923at2759"/>
<dbReference type="AlphaFoldDB" id="A0A1S8AA74"/>
<gene>
    <name evidence="2" type="ORF">SAMD00023353_5800390</name>
</gene>
<organism evidence="2">
    <name type="scientific">Rosellinia necatrix</name>
    <name type="common">White root-rot fungus</name>
    <dbReference type="NCBI Taxonomy" id="77044"/>
    <lineage>
        <taxon>Eukaryota</taxon>
        <taxon>Fungi</taxon>
        <taxon>Dikarya</taxon>
        <taxon>Ascomycota</taxon>
        <taxon>Pezizomycotina</taxon>
        <taxon>Sordariomycetes</taxon>
        <taxon>Xylariomycetidae</taxon>
        <taxon>Xylariales</taxon>
        <taxon>Xylariaceae</taxon>
        <taxon>Rosellinia</taxon>
    </lineage>
</organism>
<name>A0A1S8AA74_ROSNE</name>
<evidence type="ECO:0000256" key="1">
    <source>
        <dbReference type="SAM" id="MobiDB-lite"/>
    </source>
</evidence>